<protein>
    <submittedName>
        <fullName evidence="2">Uncharacterized protein</fullName>
    </submittedName>
</protein>
<reference evidence="2 3" key="1">
    <citation type="journal article" date="2021" name="Plant Biotechnol. J.">
        <title>Multi-omics assisted identification of the key and species-specific regulatory components of drought-tolerant mechanisms in Gossypium stocksii.</title>
        <authorList>
            <person name="Yu D."/>
            <person name="Ke L."/>
            <person name="Zhang D."/>
            <person name="Wu Y."/>
            <person name="Sun Y."/>
            <person name="Mei J."/>
            <person name="Sun J."/>
            <person name="Sun Y."/>
        </authorList>
    </citation>
    <scope>NUCLEOTIDE SEQUENCE [LARGE SCALE GENOMIC DNA]</scope>
    <source>
        <strain evidence="3">cv. E1</strain>
        <tissue evidence="2">Leaf</tissue>
    </source>
</reference>
<name>A0A9D4A2R0_9ROSI</name>
<feature type="region of interest" description="Disordered" evidence="1">
    <location>
        <begin position="94"/>
        <end position="114"/>
    </location>
</feature>
<accession>A0A9D4A2R0</accession>
<dbReference type="AlphaFoldDB" id="A0A9D4A2R0"/>
<dbReference type="EMBL" id="JAIQCV010000007">
    <property type="protein sequence ID" value="KAH1083213.1"/>
    <property type="molecule type" value="Genomic_DNA"/>
</dbReference>
<feature type="region of interest" description="Disordered" evidence="1">
    <location>
        <begin position="22"/>
        <end position="53"/>
    </location>
</feature>
<dbReference type="Proteomes" id="UP000828251">
    <property type="component" value="Unassembled WGS sequence"/>
</dbReference>
<evidence type="ECO:0000313" key="3">
    <source>
        <dbReference type="Proteomes" id="UP000828251"/>
    </source>
</evidence>
<keyword evidence="3" id="KW-1185">Reference proteome</keyword>
<sequence>MVVEFVVKLGLGKDKLEFSKFEERGACEGNHTEDNGNDNRNDSEKSALSNKDKLEGKAVRLGLSARGAEAKEVENEKKPVEYFLCHGPHRRSKDCGNLRSSGANQEDPIRSIETRSRRIKSVPFRGQNEGIVRMGGGYCHRPEFKAHDHLTQGIPWRSIIDMWTIFLTRVGMIQRAVAEACQNKAWVA</sequence>
<gene>
    <name evidence="2" type="ORF">J1N35_022974</name>
</gene>
<evidence type="ECO:0000313" key="2">
    <source>
        <dbReference type="EMBL" id="KAH1083213.1"/>
    </source>
</evidence>
<evidence type="ECO:0000256" key="1">
    <source>
        <dbReference type="SAM" id="MobiDB-lite"/>
    </source>
</evidence>
<comment type="caution">
    <text evidence="2">The sequence shown here is derived from an EMBL/GenBank/DDBJ whole genome shotgun (WGS) entry which is preliminary data.</text>
</comment>
<proteinExistence type="predicted"/>
<organism evidence="2 3">
    <name type="scientific">Gossypium stocksii</name>
    <dbReference type="NCBI Taxonomy" id="47602"/>
    <lineage>
        <taxon>Eukaryota</taxon>
        <taxon>Viridiplantae</taxon>
        <taxon>Streptophyta</taxon>
        <taxon>Embryophyta</taxon>
        <taxon>Tracheophyta</taxon>
        <taxon>Spermatophyta</taxon>
        <taxon>Magnoliopsida</taxon>
        <taxon>eudicotyledons</taxon>
        <taxon>Gunneridae</taxon>
        <taxon>Pentapetalae</taxon>
        <taxon>rosids</taxon>
        <taxon>malvids</taxon>
        <taxon>Malvales</taxon>
        <taxon>Malvaceae</taxon>
        <taxon>Malvoideae</taxon>
        <taxon>Gossypium</taxon>
    </lineage>
</organism>